<dbReference type="EMBL" id="JN367443">
    <property type="protein sequence ID" value="AEY62507.1"/>
    <property type="molecule type" value="Genomic_DNA"/>
</dbReference>
<accession>H2CZ39</accession>
<proteinExistence type="predicted"/>
<sequence>MFGVFETVAAVQVSVAEVEQAPQNEGRGQPAPYCIIA</sequence>
<gene>
    <name evidence="1" type="primary">mfa2.1</name>
</gene>
<name>H2CZ39_9BASI</name>
<organism evidence="1">
    <name type="scientific">Macalpinomyces eriachnes</name>
    <dbReference type="NCBI Taxonomy" id="307738"/>
    <lineage>
        <taxon>Eukaryota</taxon>
        <taxon>Fungi</taxon>
        <taxon>Dikarya</taxon>
        <taxon>Basidiomycota</taxon>
        <taxon>Ustilaginomycotina</taxon>
        <taxon>Ustilaginomycetes</taxon>
        <taxon>Ustilaginales</taxon>
        <taxon>Ustilaginaceae</taxon>
        <taxon>Macalpinomyces</taxon>
    </lineage>
</organism>
<reference evidence="1" key="1">
    <citation type="journal article" date="2011" name="PLoS Genet.">
        <title>Interspecific sex in grass smuts and the genetic diversity of their pheromone-receptor system.</title>
        <authorList>
            <person name="Kellner R."/>
            <person name="Vollmeister E."/>
            <person name="Feldbrugge M."/>
            <person name="Begerow D."/>
        </authorList>
    </citation>
    <scope>NUCLEOTIDE SEQUENCE</scope>
</reference>
<dbReference type="AlphaFoldDB" id="H2CZ39"/>
<evidence type="ECO:0000313" key="1">
    <source>
        <dbReference type="EMBL" id="AEY62507.1"/>
    </source>
</evidence>
<protein>
    <submittedName>
        <fullName evidence="1">Mating factor a2.1</fullName>
    </submittedName>
</protein>